<protein>
    <submittedName>
        <fullName evidence="2">Translation initiation factor IF-2-like isoform X2</fullName>
    </submittedName>
</protein>
<accession>A0ABD2DF62</accession>
<comment type="caution">
    <text evidence="2">The sequence shown here is derived from an EMBL/GenBank/DDBJ whole genome shotgun (WGS) entry which is preliminary data.</text>
</comment>
<feature type="non-terminal residue" evidence="2">
    <location>
        <position position="1"/>
    </location>
</feature>
<evidence type="ECO:0000313" key="3">
    <source>
        <dbReference type="Proteomes" id="UP001610411"/>
    </source>
</evidence>
<evidence type="ECO:0000313" key="2">
    <source>
        <dbReference type="EMBL" id="KAL2765446.1"/>
    </source>
</evidence>
<proteinExistence type="predicted"/>
<name>A0ABD2DF62_DAUMA</name>
<feature type="non-terminal residue" evidence="2">
    <location>
        <position position="138"/>
    </location>
</feature>
<reference evidence="2 3" key="1">
    <citation type="journal article" date="2024" name="G3 (Bethesda)">
        <title>A hybrid genome assembly of the endangered aye-aye (Daubentonia madagascariensis).</title>
        <authorList>
            <person name="Versoza C.J."/>
            <person name="Pfeifer S.P."/>
        </authorList>
    </citation>
    <scope>NUCLEOTIDE SEQUENCE [LARGE SCALE GENOMIC DNA]</scope>
    <source>
        <strain evidence="2">6821</strain>
    </source>
</reference>
<dbReference type="Proteomes" id="UP001610411">
    <property type="component" value="Unassembled WGS sequence"/>
</dbReference>
<keyword evidence="3" id="KW-1185">Reference proteome</keyword>
<dbReference type="AlphaFoldDB" id="A0ABD2DF62"/>
<feature type="compositionally biased region" description="Basic residues" evidence="1">
    <location>
        <begin position="62"/>
        <end position="72"/>
    </location>
</feature>
<gene>
    <name evidence="2" type="ORF">WCI35_027285</name>
</gene>
<evidence type="ECO:0000256" key="1">
    <source>
        <dbReference type="SAM" id="MobiDB-lite"/>
    </source>
</evidence>
<feature type="region of interest" description="Disordered" evidence="1">
    <location>
        <begin position="61"/>
        <end position="138"/>
    </location>
</feature>
<sequence length="138" mass="14366">GADLLLGEVVGHRALGAQPAQAADGDVDELLELPALLQRPAGRGPGAPIRGRRVPTALLFLPHRRRAPRRSIHASASGPRVAEAGSPGARAPRQGIPEPGGLDEGRPAALPEPGRQASRRPSVLLPPAQPRRQSESRG</sequence>
<dbReference type="EMBL" id="JBFSEQ010000011">
    <property type="protein sequence ID" value="KAL2765446.1"/>
    <property type="molecule type" value="Genomic_DNA"/>
</dbReference>
<organism evidence="2 3">
    <name type="scientific">Daubentonia madagascariensis</name>
    <name type="common">Aye-aye</name>
    <name type="synonym">Sciurus madagascariensis</name>
    <dbReference type="NCBI Taxonomy" id="31869"/>
    <lineage>
        <taxon>Eukaryota</taxon>
        <taxon>Metazoa</taxon>
        <taxon>Chordata</taxon>
        <taxon>Craniata</taxon>
        <taxon>Vertebrata</taxon>
        <taxon>Euteleostomi</taxon>
        <taxon>Mammalia</taxon>
        <taxon>Eutheria</taxon>
        <taxon>Euarchontoglires</taxon>
        <taxon>Primates</taxon>
        <taxon>Strepsirrhini</taxon>
        <taxon>Chiromyiformes</taxon>
        <taxon>Daubentoniidae</taxon>
        <taxon>Daubentonia</taxon>
    </lineage>
</organism>